<keyword evidence="3" id="KW-1185">Reference proteome</keyword>
<dbReference type="InterPro" id="IPR058595">
    <property type="entry name" value="Avidin-like"/>
</dbReference>
<feature type="region of interest" description="Disordered" evidence="1">
    <location>
        <begin position="112"/>
        <end position="135"/>
    </location>
</feature>
<evidence type="ECO:0000313" key="2">
    <source>
        <dbReference type="EMBL" id="GAA1267438.1"/>
    </source>
</evidence>
<proteinExistence type="predicted"/>
<dbReference type="Proteomes" id="UP001500037">
    <property type="component" value="Unassembled WGS sequence"/>
</dbReference>
<organism evidence="2 3">
    <name type="scientific">Kitasatospora nipponensis</name>
    <dbReference type="NCBI Taxonomy" id="258049"/>
    <lineage>
        <taxon>Bacteria</taxon>
        <taxon>Bacillati</taxon>
        <taxon>Actinomycetota</taxon>
        <taxon>Actinomycetes</taxon>
        <taxon>Kitasatosporales</taxon>
        <taxon>Streptomycetaceae</taxon>
        <taxon>Kitasatospora</taxon>
    </lineage>
</organism>
<reference evidence="3" key="1">
    <citation type="journal article" date="2019" name="Int. J. Syst. Evol. Microbiol.">
        <title>The Global Catalogue of Microorganisms (GCM) 10K type strain sequencing project: providing services to taxonomists for standard genome sequencing and annotation.</title>
        <authorList>
            <consortium name="The Broad Institute Genomics Platform"/>
            <consortium name="The Broad Institute Genome Sequencing Center for Infectious Disease"/>
            <person name="Wu L."/>
            <person name="Ma J."/>
        </authorList>
    </citation>
    <scope>NUCLEOTIDE SEQUENCE [LARGE SCALE GENOMIC DNA]</scope>
    <source>
        <strain evidence="3">JCM 13004</strain>
    </source>
</reference>
<dbReference type="RefSeq" id="WP_344445748.1">
    <property type="nucleotide sequence ID" value="NZ_BAAALF010000183.1"/>
</dbReference>
<evidence type="ECO:0000256" key="1">
    <source>
        <dbReference type="SAM" id="MobiDB-lite"/>
    </source>
</evidence>
<protein>
    <submittedName>
        <fullName evidence="2">Uncharacterized protein</fullName>
    </submittedName>
</protein>
<dbReference type="Pfam" id="PF26421">
    <property type="entry name" value="Avidin_like"/>
    <property type="match status" value="1"/>
</dbReference>
<accession>A0ABN1WXB4</accession>
<name>A0ABN1WXB4_9ACTN</name>
<dbReference type="EMBL" id="BAAALF010000183">
    <property type="protein sequence ID" value="GAA1267438.1"/>
    <property type="molecule type" value="Genomic_DNA"/>
</dbReference>
<evidence type="ECO:0000313" key="3">
    <source>
        <dbReference type="Proteomes" id="UP001500037"/>
    </source>
</evidence>
<sequence>MIDYDGRRFRPVSADHEESGRSALYRQRGDLLWGEFSGGDARRGTLTGICAPDGTLTFAYCMVLGDGEVVSGRCHSTPTRLPDGRIRLHETWERFGAHAASGISLLEEIAEDQDERPGPRHAGDPVAAAVGGGSA</sequence>
<comment type="caution">
    <text evidence="2">The sequence shown here is derived from an EMBL/GenBank/DDBJ whole genome shotgun (WGS) entry which is preliminary data.</text>
</comment>
<gene>
    <name evidence="2" type="ORF">GCM10009665_65350</name>
</gene>